<keyword evidence="1" id="KW-0472">Membrane</keyword>
<dbReference type="OMA" id="WAISMNT"/>
<evidence type="ECO:0000313" key="3">
    <source>
        <dbReference type="Proteomes" id="UP000008281"/>
    </source>
</evidence>
<dbReference type="OrthoDB" id="5856628at2759"/>
<name>E3LK96_CAERE</name>
<feature type="transmembrane region" description="Helical" evidence="1">
    <location>
        <begin position="83"/>
        <end position="110"/>
    </location>
</feature>
<keyword evidence="3" id="KW-1185">Reference proteome</keyword>
<sequence>MTQPTCQYFLLKNPHEPTVIPLSFFITLLSTVINFLGFYVILYKSKKETKLFKFTLFGNLNFPDCSEVFNLPGVLIITNVNALYALLGLMALTGIAAEGVYIISSVLMLFELSKQTRKMSNNNFNHQRKVVVDTTIQIVIKSTFISTWAFWAVISYFMSPQLDTRIVSTTINCLFVFAPIPGTVSMIFLNSTYRKFVAENVLRRKRSNVSPSRYALPMQADLKSQFF</sequence>
<feature type="transmembrane region" description="Helical" evidence="1">
    <location>
        <begin position="130"/>
        <end position="154"/>
    </location>
</feature>
<proteinExistence type="predicted"/>
<organism evidence="3">
    <name type="scientific">Caenorhabditis remanei</name>
    <name type="common">Caenorhabditis vulgaris</name>
    <dbReference type="NCBI Taxonomy" id="31234"/>
    <lineage>
        <taxon>Eukaryota</taxon>
        <taxon>Metazoa</taxon>
        <taxon>Ecdysozoa</taxon>
        <taxon>Nematoda</taxon>
        <taxon>Chromadorea</taxon>
        <taxon>Rhabditida</taxon>
        <taxon>Rhabditina</taxon>
        <taxon>Rhabditomorpha</taxon>
        <taxon>Rhabditoidea</taxon>
        <taxon>Rhabditidae</taxon>
        <taxon>Peloderinae</taxon>
        <taxon>Caenorhabditis</taxon>
    </lineage>
</organism>
<feature type="transmembrane region" description="Helical" evidence="1">
    <location>
        <begin position="54"/>
        <end position="77"/>
    </location>
</feature>
<feature type="transmembrane region" description="Helical" evidence="1">
    <location>
        <begin position="166"/>
        <end position="189"/>
    </location>
</feature>
<dbReference type="InParanoid" id="E3LK96"/>
<gene>
    <name evidence="2" type="ORF">CRE_18426</name>
</gene>
<dbReference type="AlphaFoldDB" id="E3LK96"/>
<keyword evidence="1" id="KW-1133">Transmembrane helix</keyword>
<dbReference type="InterPro" id="IPR019422">
    <property type="entry name" value="7TM_GPCR_serpentine_rcpt_Srh"/>
</dbReference>
<feature type="transmembrane region" description="Helical" evidence="1">
    <location>
        <begin position="20"/>
        <end position="42"/>
    </location>
</feature>
<dbReference type="Pfam" id="PF10318">
    <property type="entry name" value="7TM_GPCR_Srh"/>
    <property type="match status" value="1"/>
</dbReference>
<evidence type="ECO:0000313" key="2">
    <source>
        <dbReference type="EMBL" id="EFP00129.1"/>
    </source>
</evidence>
<dbReference type="EMBL" id="DS268410">
    <property type="protein sequence ID" value="EFP00129.1"/>
    <property type="molecule type" value="Genomic_DNA"/>
</dbReference>
<accession>E3LK96</accession>
<dbReference type="Proteomes" id="UP000008281">
    <property type="component" value="Unassembled WGS sequence"/>
</dbReference>
<protein>
    <recommendedName>
        <fullName evidence="4">7TM GPCR serpentine receptor class x (Srx) domain-containing protein</fullName>
    </recommendedName>
</protein>
<evidence type="ECO:0008006" key="4">
    <source>
        <dbReference type="Google" id="ProtNLM"/>
    </source>
</evidence>
<dbReference type="eggNOG" id="ENOG502THIN">
    <property type="taxonomic scope" value="Eukaryota"/>
</dbReference>
<dbReference type="HOGENOM" id="CLU_106434_0_0_1"/>
<keyword evidence="1" id="KW-0812">Transmembrane</keyword>
<evidence type="ECO:0000256" key="1">
    <source>
        <dbReference type="SAM" id="Phobius"/>
    </source>
</evidence>
<reference evidence="2" key="1">
    <citation type="submission" date="2007-07" db="EMBL/GenBank/DDBJ databases">
        <title>PCAP assembly of the Caenorhabditis remanei genome.</title>
        <authorList>
            <consortium name="The Caenorhabditis remanei Sequencing Consortium"/>
            <person name="Wilson R.K."/>
        </authorList>
    </citation>
    <scope>NUCLEOTIDE SEQUENCE [LARGE SCALE GENOMIC DNA]</scope>
    <source>
        <strain evidence="2">PB4641</strain>
    </source>
</reference>